<sequence>MAQGVPGFGRESVACDSDDLSRLEPDRGEFLLADEQIGASSSKGHNCGPILRGGKVAGCLREPLRALGHGPAEDYTRRRFLVGLVRSKFEKSVHNRMPNHGCHVANHAGTVT</sequence>
<accession>A0A8D8ESH6</accession>
<evidence type="ECO:0000313" key="1">
    <source>
        <dbReference type="EMBL" id="CAG6444585.1"/>
    </source>
</evidence>
<dbReference type="AlphaFoldDB" id="A0A8D8ESH6"/>
<protein>
    <submittedName>
        <fullName evidence="1">(northern house mosquito) hypothetical protein</fullName>
    </submittedName>
</protein>
<organism evidence="1">
    <name type="scientific">Culex pipiens</name>
    <name type="common">House mosquito</name>
    <dbReference type="NCBI Taxonomy" id="7175"/>
    <lineage>
        <taxon>Eukaryota</taxon>
        <taxon>Metazoa</taxon>
        <taxon>Ecdysozoa</taxon>
        <taxon>Arthropoda</taxon>
        <taxon>Hexapoda</taxon>
        <taxon>Insecta</taxon>
        <taxon>Pterygota</taxon>
        <taxon>Neoptera</taxon>
        <taxon>Endopterygota</taxon>
        <taxon>Diptera</taxon>
        <taxon>Nematocera</taxon>
        <taxon>Culicoidea</taxon>
        <taxon>Culicidae</taxon>
        <taxon>Culicinae</taxon>
        <taxon>Culicini</taxon>
        <taxon>Culex</taxon>
        <taxon>Culex</taxon>
    </lineage>
</organism>
<dbReference type="EMBL" id="HBUE01003206">
    <property type="protein sequence ID" value="CAG6444585.1"/>
    <property type="molecule type" value="Transcribed_RNA"/>
</dbReference>
<proteinExistence type="predicted"/>
<reference evidence="1" key="1">
    <citation type="submission" date="2021-05" db="EMBL/GenBank/DDBJ databases">
        <authorList>
            <person name="Alioto T."/>
            <person name="Alioto T."/>
            <person name="Gomez Garrido J."/>
        </authorList>
    </citation>
    <scope>NUCLEOTIDE SEQUENCE</scope>
</reference>
<name>A0A8D8ESH6_CULPI</name>